<dbReference type="InterPro" id="IPR007712">
    <property type="entry name" value="RelE/ParE_toxin"/>
</dbReference>
<name>A0A519BN04_9DELT</name>
<dbReference type="EMBL" id="SGBB01000006">
    <property type="protein sequence ID" value="RZD18652.1"/>
    <property type="molecule type" value="Genomic_DNA"/>
</dbReference>
<dbReference type="Pfam" id="PF05016">
    <property type="entry name" value="ParE_toxin"/>
    <property type="match status" value="1"/>
</dbReference>
<organism evidence="2 3">
    <name type="scientific">Candidatus Acididesulfobacter diazotrophicus</name>
    <dbReference type="NCBI Taxonomy" id="2597226"/>
    <lineage>
        <taxon>Bacteria</taxon>
        <taxon>Deltaproteobacteria</taxon>
        <taxon>Candidatus Acidulodesulfobacterales</taxon>
        <taxon>Candidatus Acididesulfobacter</taxon>
    </lineage>
</organism>
<dbReference type="InterPro" id="IPR035093">
    <property type="entry name" value="RelE/ParE_toxin_dom_sf"/>
</dbReference>
<dbReference type="Gene3D" id="3.30.2310.20">
    <property type="entry name" value="RelE-like"/>
    <property type="match status" value="1"/>
</dbReference>
<protein>
    <submittedName>
        <fullName evidence="2">Type II toxin-antitoxin system RelE/ParE family toxin</fullName>
    </submittedName>
</protein>
<evidence type="ECO:0000256" key="1">
    <source>
        <dbReference type="ARBA" id="ARBA00022649"/>
    </source>
</evidence>
<dbReference type="Proteomes" id="UP000319296">
    <property type="component" value="Unassembled WGS sequence"/>
</dbReference>
<proteinExistence type="predicted"/>
<keyword evidence="1" id="KW-1277">Toxin-antitoxin system</keyword>
<reference evidence="2 3" key="1">
    <citation type="journal article" date="2019" name="ISME J.">
        <title>Insights into ecological role of a new deltaproteobacterial order Candidatus Acidulodesulfobacterales by metagenomics and metatranscriptomics.</title>
        <authorList>
            <person name="Tan S."/>
            <person name="Liu J."/>
            <person name="Fang Y."/>
            <person name="Hedlund B.P."/>
            <person name="Lian Z.H."/>
            <person name="Huang L.Y."/>
            <person name="Li J.T."/>
            <person name="Huang L.N."/>
            <person name="Li W.J."/>
            <person name="Jiang H.C."/>
            <person name="Dong H.L."/>
            <person name="Shu W.S."/>
        </authorList>
    </citation>
    <scope>NUCLEOTIDE SEQUENCE [LARGE SCALE GENOMIC DNA]</scope>
    <source>
        <strain evidence="2">AP1</strain>
    </source>
</reference>
<evidence type="ECO:0000313" key="3">
    <source>
        <dbReference type="Proteomes" id="UP000319296"/>
    </source>
</evidence>
<gene>
    <name evidence="2" type="ORF">EVG15_04525</name>
</gene>
<evidence type="ECO:0000313" key="2">
    <source>
        <dbReference type="EMBL" id="RZD18652.1"/>
    </source>
</evidence>
<comment type="caution">
    <text evidence="2">The sequence shown here is derived from an EMBL/GenBank/DDBJ whole genome shotgun (WGS) entry which is preliminary data.</text>
</comment>
<accession>A0A519BN04</accession>
<dbReference type="AlphaFoldDB" id="A0A519BN04"/>
<sequence length="96" mass="11398">MIFSFHPKAEKELNEAIKYYNQCKNDLGFEFARDVYSAIQEIISFPQAWTNISINARRCLLKRFPYGIIYNVDKAEVFIIAVMQLNKKPDYWIKRA</sequence>